<dbReference type="CDD" id="cd06261">
    <property type="entry name" value="TM_PBP2"/>
    <property type="match status" value="1"/>
</dbReference>
<evidence type="ECO:0000256" key="3">
    <source>
        <dbReference type="ARBA" id="ARBA00022448"/>
    </source>
</evidence>
<keyword evidence="7 9" id="KW-1133">Transmembrane helix</keyword>
<dbReference type="PANTHER" id="PTHR30614">
    <property type="entry name" value="MEMBRANE COMPONENT OF AMINO ACID ABC TRANSPORTER"/>
    <property type="match status" value="1"/>
</dbReference>
<feature type="transmembrane region" description="Helical" evidence="9">
    <location>
        <begin position="133"/>
        <end position="154"/>
    </location>
</feature>
<evidence type="ECO:0000256" key="8">
    <source>
        <dbReference type="ARBA" id="ARBA00023136"/>
    </source>
</evidence>
<dbReference type="PROSITE" id="PS50928">
    <property type="entry name" value="ABC_TM1"/>
    <property type="match status" value="1"/>
</dbReference>
<dbReference type="GO" id="GO:0006865">
    <property type="term" value="P:amino acid transport"/>
    <property type="evidence" value="ECO:0007669"/>
    <property type="project" value="UniProtKB-KW"/>
</dbReference>
<evidence type="ECO:0000259" key="10">
    <source>
        <dbReference type="PROSITE" id="PS50928"/>
    </source>
</evidence>
<gene>
    <name evidence="11" type="primary">ehuD</name>
    <name evidence="11" type="ORF">CE154_005955</name>
</gene>
<dbReference type="SUPFAM" id="SSF161098">
    <property type="entry name" value="MetI-like"/>
    <property type="match status" value="1"/>
</dbReference>
<evidence type="ECO:0000256" key="5">
    <source>
        <dbReference type="ARBA" id="ARBA00022692"/>
    </source>
</evidence>
<keyword evidence="3 9" id="KW-0813">Transport</keyword>
<evidence type="ECO:0000313" key="12">
    <source>
        <dbReference type="Proteomes" id="UP000216225"/>
    </source>
</evidence>
<dbReference type="NCBIfam" id="TIGR03003">
    <property type="entry name" value="ectoine_ehuD"/>
    <property type="match status" value="1"/>
</dbReference>
<evidence type="ECO:0000256" key="7">
    <source>
        <dbReference type="ARBA" id="ARBA00022989"/>
    </source>
</evidence>
<dbReference type="NCBIfam" id="TIGR01726">
    <property type="entry name" value="HEQRo_perm_3TM"/>
    <property type="match status" value="1"/>
</dbReference>
<evidence type="ECO:0000256" key="1">
    <source>
        <dbReference type="ARBA" id="ARBA00004429"/>
    </source>
</evidence>
<dbReference type="InterPro" id="IPR035906">
    <property type="entry name" value="MetI-like_sf"/>
</dbReference>
<dbReference type="GO" id="GO:0043190">
    <property type="term" value="C:ATP-binding cassette (ABC) transporter complex"/>
    <property type="evidence" value="ECO:0007669"/>
    <property type="project" value="InterPro"/>
</dbReference>
<comment type="subcellular location">
    <subcellularLocation>
        <location evidence="1">Cell inner membrane</location>
        <topology evidence="1">Multi-pass membrane protein</topology>
    </subcellularLocation>
    <subcellularLocation>
        <location evidence="9">Cell membrane</location>
        <topology evidence="9">Multi-pass membrane protein</topology>
    </subcellularLocation>
</comment>
<feature type="transmembrane region" description="Helical" evidence="9">
    <location>
        <begin position="191"/>
        <end position="210"/>
    </location>
</feature>
<evidence type="ECO:0000256" key="6">
    <source>
        <dbReference type="ARBA" id="ARBA00022970"/>
    </source>
</evidence>
<keyword evidence="4" id="KW-1003">Cell membrane</keyword>
<keyword evidence="5 9" id="KW-0812">Transmembrane</keyword>
<feature type="transmembrane region" description="Helical" evidence="9">
    <location>
        <begin position="71"/>
        <end position="97"/>
    </location>
</feature>
<name>A0A3R7F1Q9_9BURK</name>
<dbReference type="AlphaFoldDB" id="A0A3R7F1Q9"/>
<accession>A0A3R7F1Q9</accession>
<dbReference type="InterPro" id="IPR014341">
    <property type="entry name" value="Ectoine_EhuD"/>
</dbReference>
<dbReference type="RefSeq" id="WP_094436025.1">
    <property type="nucleotide sequence ID" value="NZ_AP024172.1"/>
</dbReference>
<feature type="transmembrane region" description="Helical" evidence="9">
    <location>
        <begin position="21"/>
        <end position="43"/>
    </location>
</feature>
<feature type="domain" description="ABC transmembrane type-1" evidence="10">
    <location>
        <begin position="19"/>
        <end position="207"/>
    </location>
</feature>
<dbReference type="EMBL" id="NKDB02000001">
    <property type="protein sequence ID" value="RKJ99284.1"/>
    <property type="molecule type" value="Genomic_DNA"/>
</dbReference>
<protein>
    <submittedName>
        <fullName evidence="11">Ectoine/hydroxyectoine ABC transporter permease subunit EhuD</fullName>
    </submittedName>
</protein>
<dbReference type="InterPro" id="IPR043429">
    <property type="entry name" value="ArtM/GltK/GlnP/TcyL/YhdX-like"/>
</dbReference>
<evidence type="ECO:0000313" key="11">
    <source>
        <dbReference type="EMBL" id="RKJ99284.1"/>
    </source>
</evidence>
<dbReference type="Proteomes" id="UP000216225">
    <property type="component" value="Unassembled WGS sequence"/>
</dbReference>
<organism evidence="11 12">
    <name type="scientific">Alicycliphilus denitrificans</name>
    <dbReference type="NCBI Taxonomy" id="179636"/>
    <lineage>
        <taxon>Bacteria</taxon>
        <taxon>Pseudomonadati</taxon>
        <taxon>Pseudomonadota</taxon>
        <taxon>Betaproteobacteria</taxon>
        <taxon>Burkholderiales</taxon>
        <taxon>Comamonadaceae</taxon>
        <taxon>Alicycliphilus</taxon>
    </lineage>
</organism>
<reference evidence="11 12" key="1">
    <citation type="submission" date="2018-09" db="EMBL/GenBank/DDBJ databases">
        <title>Genome comparison of Alicycliphilus sp. BQ1, a polyurethanolytic bacterium, with its closest phylogenetic relatives Alicycliphilus denitrificans BC and K601, unable to attack polyurethane.</title>
        <authorList>
            <person name="Loza-Tavera H."/>
            <person name="Lozano L."/>
            <person name="Cevallos M."/>
            <person name="Maya-Lucas O."/>
            <person name="Garcia-Mena J."/>
            <person name="Hernandez J."/>
        </authorList>
    </citation>
    <scope>NUCLEOTIDE SEQUENCE [LARGE SCALE GENOMIC DNA]</scope>
    <source>
        <strain evidence="11 12">BQ1</strain>
    </source>
</reference>
<keyword evidence="6" id="KW-0029">Amino-acid transport</keyword>
<evidence type="ECO:0000256" key="4">
    <source>
        <dbReference type="ARBA" id="ARBA00022475"/>
    </source>
</evidence>
<dbReference type="Pfam" id="PF00528">
    <property type="entry name" value="BPD_transp_1"/>
    <property type="match status" value="1"/>
</dbReference>
<dbReference type="PANTHER" id="PTHR30614:SF0">
    <property type="entry name" value="L-CYSTINE TRANSPORT SYSTEM PERMEASE PROTEIN TCYL"/>
    <property type="match status" value="1"/>
</dbReference>
<evidence type="ECO:0000256" key="2">
    <source>
        <dbReference type="ARBA" id="ARBA00010072"/>
    </source>
</evidence>
<comment type="similarity">
    <text evidence="2">Belongs to the binding-protein-dependent transport system permease family. HisMQ subfamily.</text>
</comment>
<dbReference type="InterPro" id="IPR010065">
    <property type="entry name" value="AA_ABC_transptr_permease_3TM"/>
</dbReference>
<sequence length="222" mass="24814">MIWDNEVAREVWPRLMGGLQITVKVTLLATAIALLFGLLLAMLQRSRRPAVRRVSYWVLESIRRTPLLIQLFFAFYVLPEMGIMLDGMVCGVIVLGLHVGSYMAEVYRAGIDAVPKGQWEAARALNLTPRATWVSVILPQAIPPMVPALGNYFVMMFKESALLSTIAVLDLMGEARLFANETYRYIEPMTLVGLIFLAISIPSAIALRYLENRIAKSDRLSA</sequence>
<dbReference type="InterPro" id="IPR000515">
    <property type="entry name" value="MetI-like"/>
</dbReference>
<proteinExistence type="inferred from homology"/>
<evidence type="ECO:0000256" key="9">
    <source>
        <dbReference type="RuleBase" id="RU363032"/>
    </source>
</evidence>
<keyword evidence="8 9" id="KW-0472">Membrane</keyword>
<dbReference type="GO" id="GO:0022857">
    <property type="term" value="F:transmembrane transporter activity"/>
    <property type="evidence" value="ECO:0007669"/>
    <property type="project" value="InterPro"/>
</dbReference>
<comment type="caution">
    <text evidence="11">The sequence shown here is derived from an EMBL/GenBank/DDBJ whole genome shotgun (WGS) entry which is preliminary data.</text>
</comment>
<dbReference type="Gene3D" id="1.10.3720.10">
    <property type="entry name" value="MetI-like"/>
    <property type="match status" value="1"/>
</dbReference>